<evidence type="ECO:0000313" key="2">
    <source>
        <dbReference type="EMBL" id="AGE95386.1"/>
    </source>
</evidence>
<dbReference type="VEuPathDB" id="MicrosporidiaDB:AEWR_050370"/>
<dbReference type="VEuPathDB" id="MicrosporidiaDB:AEWD_050370"/>
<keyword evidence="1" id="KW-0732">Signal</keyword>
<dbReference type="VEuPathDB" id="MicrosporidiaDB:AEWQ_050370"/>
<proteinExistence type="predicted"/>
<accession>M1KJJ6</accession>
<evidence type="ECO:0000256" key="1">
    <source>
        <dbReference type="SAM" id="SignalP"/>
    </source>
</evidence>
<feature type="signal peptide" evidence="1">
    <location>
        <begin position="1"/>
        <end position="17"/>
    </location>
</feature>
<protein>
    <submittedName>
        <fullName evidence="2">Uncharacterized protein</fullName>
    </submittedName>
</protein>
<sequence>MRGFIVVCLILLMKIVAEYDIKLSKEDDPVVLYRLPNTETNFRIEAIRHKQQFKYLEMDMGIPRAGRGVQGAKDKRPIAITYGSHGTVPSSVQWYGKIDHFKRVVVLRRIECIYLFNPKFKSPETEKSAREIDGYQFRKTETREEKDHRRKNINYHIKRMNLEEFVMLKYKRKEMCQEYGDIPKLPVSESSGRPIMKIRDSIINAKVVNFSELVLLYRDENAVKAALSRYTNFIHGRYVLSNMFYEKSLHSIRDGILELFEGKERVLSKDVYQVVGDEDFLAEELCRRDGKYFYLRGFSEDTKRCDGVDIGQEIASLVAKHQPCTVESIQQEMLLEADAIRRNLPGNVAVLANGMLAVCSGDERRRKIVEMLVMKKSWRKSEVLKIAQNELGGIEDFLNVLCEYCEMKGNVWSIRE</sequence>
<dbReference type="EMBL" id="KC513607">
    <property type="protein sequence ID" value="AGE95386.1"/>
    <property type="molecule type" value="Genomic_DNA"/>
</dbReference>
<reference evidence="2" key="1">
    <citation type="journal article" date="2013" name="Eukaryot. Cell">
        <title>Extremely Reduced Levels of Heterozygosity in the Vertebrate Pathogen Encephalitozoon cuniculi.</title>
        <authorList>
            <person name="Selman M."/>
            <person name="Sak B."/>
            <person name="Kvac M."/>
            <person name="Farinelli L."/>
            <person name="Weiss L.M."/>
            <person name="Corradi N."/>
        </authorList>
    </citation>
    <scope>NUCLEOTIDE SEQUENCE</scope>
</reference>
<feature type="chain" id="PRO_5004015780" evidence="1">
    <location>
        <begin position="18"/>
        <end position="416"/>
    </location>
</feature>
<name>M1KJJ6_ENCCN</name>
<dbReference type="VEuPathDB" id="MicrosporidiaDB:ECU05_0420"/>
<dbReference type="AlphaFoldDB" id="M1KJJ6"/>
<organism evidence="2">
    <name type="scientific">Encephalitozoon cuniculi</name>
    <name type="common">Microsporidian parasite</name>
    <dbReference type="NCBI Taxonomy" id="6035"/>
    <lineage>
        <taxon>Eukaryota</taxon>
        <taxon>Fungi</taxon>
        <taxon>Fungi incertae sedis</taxon>
        <taxon>Microsporidia</taxon>
        <taxon>Unikaryonidae</taxon>
        <taxon>Encephalitozoon</taxon>
    </lineage>
</organism>
<gene>
    <name evidence="2" type="ORF">ECU05_0420</name>
</gene>
<dbReference type="VEuPathDB" id="MicrosporidiaDB:M970_050370"/>